<dbReference type="AlphaFoldDB" id="A0A383D2S1"/>
<accession>A0A383D2S1</accession>
<name>A0A383D2S1_9ZZZZ</name>
<evidence type="ECO:0000313" key="1">
    <source>
        <dbReference type="EMBL" id="SVE38553.1"/>
    </source>
</evidence>
<protein>
    <submittedName>
        <fullName evidence="1">Uncharacterized protein</fullName>
    </submittedName>
</protein>
<dbReference type="EMBL" id="UINC01213669">
    <property type="protein sequence ID" value="SVE38553.1"/>
    <property type="molecule type" value="Genomic_DNA"/>
</dbReference>
<sequence length="38" mass="4295">MLVFFNTFGLLHHQSGLVEPPFLQFQDSIEYLLVGDAA</sequence>
<reference evidence="1" key="1">
    <citation type="submission" date="2018-05" db="EMBL/GenBank/DDBJ databases">
        <authorList>
            <person name="Lanie J.A."/>
            <person name="Ng W.-L."/>
            <person name="Kazmierczak K.M."/>
            <person name="Andrzejewski T.M."/>
            <person name="Davidsen T.M."/>
            <person name="Wayne K.J."/>
            <person name="Tettelin H."/>
            <person name="Glass J.I."/>
            <person name="Rusch D."/>
            <person name="Podicherti R."/>
            <person name="Tsui H.-C.T."/>
            <person name="Winkler M.E."/>
        </authorList>
    </citation>
    <scope>NUCLEOTIDE SEQUENCE</scope>
</reference>
<gene>
    <name evidence="1" type="ORF">METZ01_LOCUS491407</name>
</gene>
<proteinExistence type="predicted"/>
<feature type="non-terminal residue" evidence="1">
    <location>
        <position position="38"/>
    </location>
</feature>
<organism evidence="1">
    <name type="scientific">marine metagenome</name>
    <dbReference type="NCBI Taxonomy" id="408172"/>
    <lineage>
        <taxon>unclassified sequences</taxon>
        <taxon>metagenomes</taxon>
        <taxon>ecological metagenomes</taxon>
    </lineage>
</organism>